<dbReference type="InterPro" id="IPR006162">
    <property type="entry name" value="Ppantetheine_attach_site"/>
</dbReference>
<dbReference type="GO" id="GO:0000036">
    <property type="term" value="F:acyl carrier activity"/>
    <property type="evidence" value="ECO:0007669"/>
    <property type="project" value="TreeGrafter"/>
</dbReference>
<dbReference type="InterPro" id="IPR036736">
    <property type="entry name" value="ACP-like_sf"/>
</dbReference>
<evidence type="ECO:0000256" key="4">
    <source>
        <dbReference type="ARBA" id="ARBA00022516"/>
    </source>
</evidence>
<evidence type="ECO:0000256" key="3">
    <source>
        <dbReference type="ARBA" id="ARBA00022450"/>
    </source>
</evidence>
<name>A0A7J8QYG4_GOSDV</name>
<proteinExistence type="inferred from homology"/>
<evidence type="ECO:0000256" key="11">
    <source>
        <dbReference type="ARBA" id="ARBA00057783"/>
    </source>
</evidence>
<gene>
    <name evidence="15" type="ORF">Godav_019041</name>
</gene>
<dbReference type="FunFam" id="1.10.1200.10:FF:000003">
    <property type="entry name" value="Acyl carrier protein"/>
    <property type="match status" value="1"/>
</dbReference>
<dbReference type="PROSITE" id="PS00012">
    <property type="entry name" value="PHOSPHOPANTETHEINE"/>
    <property type="match status" value="1"/>
</dbReference>
<dbReference type="PANTHER" id="PTHR20863">
    <property type="entry name" value="ACYL CARRIER PROTEIN"/>
    <property type="match status" value="1"/>
</dbReference>
<keyword evidence="16" id="KW-1185">Reference proteome</keyword>
<evidence type="ECO:0000256" key="7">
    <source>
        <dbReference type="ARBA" id="ARBA00022832"/>
    </source>
</evidence>
<comment type="similarity">
    <text evidence="2">Belongs to the acyl carrier protein (ACP) family.</text>
</comment>
<dbReference type="AlphaFoldDB" id="A0A7J8QYG4"/>
<evidence type="ECO:0000313" key="16">
    <source>
        <dbReference type="Proteomes" id="UP000593561"/>
    </source>
</evidence>
<dbReference type="Proteomes" id="UP000593561">
    <property type="component" value="Unassembled WGS sequence"/>
</dbReference>
<evidence type="ECO:0000256" key="2">
    <source>
        <dbReference type="ARBA" id="ARBA00010930"/>
    </source>
</evidence>
<protein>
    <recommendedName>
        <fullName evidence="13">Acyl carrier protein</fullName>
    </recommendedName>
</protein>
<comment type="caution">
    <text evidence="15">The sequence shown here is derived from an EMBL/GenBank/DDBJ whole genome shotgun (WGS) entry which is preliminary data.</text>
</comment>
<evidence type="ECO:0000256" key="8">
    <source>
        <dbReference type="ARBA" id="ARBA00022982"/>
    </source>
</evidence>
<dbReference type="InterPro" id="IPR003231">
    <property type="entry name" value="ACP"/>
</dbReference>
<keyword evidence="6" id="KW-0679">Respiratory chain</keyword>
<dbReference type="GO" id="GO:0000035">
    <property type="term" value="F:acyl binding"/>
    <property type="evidence" value="ECO:0007669"/>
    <property type="project" value="TreeGrafter"/>
</dbReference>
<evidence type="ECO:0000256" key="5">
    <source>
        <dbReference type="ARBA" id="ARBA00022553"/>
    </source>
</evidence>
<comment type="function">
    <text evidence="11">Carrier of the growing fatty acid chain in fatty acid biosynthesis. May be involved in the synthesis of short and medium chain fatty acids. Accessory and non-catalytic subunit of the mitochondrial membrane respiratory chain NADH dehydrogenase (Complex I), which functions in the transfer of electrons from NADH to the respiratory chain.</text>
</comment>
<keyword evidence="4 13" id="KW-0444">Lipid biosynthesis</keyword>
<dbReference type="NCBIfam" id="NF002148">
    <property type="entry name" value="PRK00982.1-2"/>
    <property type="match status" value="1"/>
</dbReference>
<dbReference type="HAMAP" id="MF_01217">
    <property type="entry name" value="Acyl_carrier"/>
    <property type="match status" value="1"/>
</dbReference>
<evidence type="ECO:0000256" key="12">
    <source>
        <dbReference type="ARBA" id="ARBA00063067"/>
    </source>
</evidence>
<keyword evidence="9" id="KW-0443">Lipid metabolism</keyword>
<sequence>MAAVREALLKRLRVNATSLSLLRNPKPSLNGLFALTFNAVHRRFSDDVMGSFLDKSEVTDRVVSVVKNFQKVDPSKVSSFSFQSFLSIFFFTFFLNSFGDLILSVVLENMGLRFGLLGLLYLIFVSSGEHLRTLMEILEGAHNQFDIPEGWNDVGVADFLGKMRVEQQECDLLDSIYDEYPKESEDLHMHLISPILFPVAVFSALPELGSDEPLVTPDAHFQNDLGLDSLDTVEVVMALEEEFGFEIPDNEADKISTINHAVEFIASHPQAK</sequence>
<keyword evidence="7" id="KW-0276">Fatty acid metabolism</keyword>
<keyword evidence="6" id="KW-0813">Transport</keyword>
<dbReference type="PANTHER" id="PTHR20863:SF71">
    <property type="entry name" value="ACYL CARRIER PROTEIN 2, MITOCHONDRIAL"/>
    <property type="match status" value="1"/>
</dbReference>
<dbReference type="EMBL" id="JABFAC010000002">
    <property type="protein sequence ID" value="MBA0606598.1"/>
    <property type="molecule type" value="Genomic_DNA"/>
</dbReference>
<evidence type="ECO:0000313" key="15">
    <source>
        <dbReference type="EMBL" id="MBA0606598.1"/>
    </source>
</evidence>
<dbReference type="Gene3D" id="1.10.1200.10">
    <property type="entry name" value="ACP-like"/>
    <property type="match status" value="1"/>
</dbReference>
<keyword evidence="8" id="KW-0249">Electron transport</keyword>
<dbReference type="NCBIfam" id="TIGR00517">
    <property type="entry name" value="acyl_carrier"/>
    <property type="match status" value="1"/>
</dbReference>
<accession>A0A7J8QYG4</accession>
<keyword evidence="10 13" id="KW-0275">Fatty acid biosynthesis</keyword>
<comment type="pathway">
    <text evidence="1">Lipid metabolism; fatty acid biosynthesis.</text>
</comment>
<evidence type="ECO:0000256" key="9">
    <source>
        <dbReference type="ARBA" id="ARBA00023098"/>
    </source>
</evidence>
<dbReference type="InterPro" id="IPR009081">
    <property type="entry name" value="PP-bd_ACP"/>
</dbReference>
<comment type="subunit">
    <text evidence="12">Complex I is composed of at least 49 different subunits.</text>
</comment>
<dbReference type="Pfam" id="PF00550">
    <property type="entry name" value="PP-binding"/>
    <property type="match status" value="1"/>
</dbReference>
<keyword evidence="5" id="KW-0597">Phosphoprotein</keyword>
<evidence type="ECO:0000256" key="10">
    <source>
        <dbReference type="ARBA" id="ARBA00023160"/>
    </source>
</evidence>
<feature type="domain" description="Carrier" evidence="14">
    <location>
        <begin position="189"/>
        <end position="269"/>
    </location>
</feature>
<evidence type="ECO:0000256" key="1">
    <source>
        <dbReference type="ARBA" id="ARBA00005194"/>
    </source>
</evidence>
<organism evidence="15 16">
    <name type="scientific">Gossypium davidsonii</name>
    <name type="common">Davidson's cotton</name>
    <name type="synonym">Gossypium klotzschianum subsp. davidsonii</name>
    <dbReference type="NCBI Taxonomy" id="34287"/>
    <lineage>
        <taxon>Eukaryota</taxon>
        <taxon>Viridiplantae</taxon>
        <taxon>Streptophyta</taxon>
        <taxon>Embryophyta</taxon>
        <taxon>Tracheophyta</taxon>
        <taxon>Spermatophyta</taxon>
        <taxon>Magnoliopsida</taxon>
        <taxon>eudicotyledons</taxon>
        <taxon>Gunneridae</taxon>
        <taxon>Pentapetalae</taxon>
        <taxon>rosids</taxon>
        <taxon>malvids</taxon>
        <taxon>Malvales</taxon>
        <taxon>Malvaceae</taxon>
        <taxon>Malvoideae</taxon>
        <taxon>Gossypium</taxon>
    </lineage>
</organism>
<evidence type="ECO:0000259" key="14">
    <source>
        <dbReference type="PROSITE" id="PS50075"/>
    </source>
</evidence>
<evidence type="ECO:0000256" key="13">
    <source>
        <dbReference type="RuleBase" id="RU000722"/>
    </source>
</evidence>
<evidence type="ECO:0000256" key="6">
    <source>
        <dbReference type="ARBA" id="ARBA00022660"/>
    </source>
</evidence>
<dbReference type="PROSITE" id="PS50075">
    <property type="entry name" value="CARRIER"/>
    <property type="match status" value="1"/>
</dbReference>
<keyword evidence="3 13" id="KW-0596">Phosphopantetheine</keyword>
<reference evidence="15 16" key="1">
    <citation type="journal article" date="2019" name="Genome Biol. Evol.">
        <title>Insights into the evolution of the New World diploid cottons (Gossypium, subgenus Houzingenia) based on genome sequencing.</title>
        <authorList>
            <person name="Grover C.E."/>
            <person name="Arick M.A. 2nd"/>
            <person name="Thrash A."/>
            <person name="Conover J.L."/>
            <person name="Sanders W.S."/>
            <person name="Peterson D.G."/>
            <person name="Frelichowski J.E."/>
            <person name="Scheffler J.A."/>
            <person name="Scheffler B.E."/>
            <person name="Wendel J.F."/>
        </authorList>
    </citation>
    <scope>NUCLEOTIDE SEQUENCE [LARGE SCALE GENOMIC DNA]</scope>
    <source>
        <strain evidence="15">27</strain>
        <tissue evidence="15">Leaf</tissue>
    </source>
</reference>
<dbReference type="SUPFAM" id="SSF47336">
    <property type="entry name" value="ACP-like"/>
    <property type="match status" value="1"/>
</dbReference>
<dbReference type="GO" id="GO:0005739">
    <property type="term" value="C:mitochondrion"/>
    <property type="evidence" value="ECO:0007669"/>
    <property type="project" value="UniProtKB-ARBA"/>
</dbReference>